<dbReference type="Proteomes" id="UP000051445">
    <property type="component" value="Unassembled WGS sequence"/>
</dbReference>
<dbReference type="InterPro" id="IPR006524">
    <property type="entry name" value="ArpU-like"/>
</dbReference>
<evidence type="ECO:0008006" key="3">
    <source>
        <dbReference type="Google" id="ProtNLM"/>
    </source>
</evidence>
<dbReference type="RefSeq" id="WP_057752102.1">
    <property type="nucleotide sequence ID" value="NZ_AZER01000019.1"/>
</dbReference>
<proteinExistence type="predicted"/>
<dbReference type="AlphaFoldDB" id="A0A0R1P7N8"/>
<keyword evidence="2" id="KW-1185">Reference proteome</keyword>
<gene>
    <name evidence="1" type="ORF">FD27_GL001259</name>
</gene>
<evidence type="ECO:0000313" key="2">
    <source>
        <dbReference type="Proteomes" id="UP000051445"/>
    </source>
</evidence>
<organism evidence="1 2">
    <name type="scientific">Limosilactobacillus frumenti DSM 13145</name>
    <dbReference type="NCBI Taxonomy" id="1423746"/>
    <lineage>
        <taxon>Bacteria</taxon>
        <taxon>Bacillati</taxon>
        <taxon>Bacillota</taxon>
        <taxon>Bacilli</taxon>
        <taxon>Lactobacillales</taxon>
        <taxon>Lactobacillaceae</taxon>
        <taxon>Limosilactobacillus</taxon>
    </lineage>
</organism>
<sequence length="142" mass="16091">MGVLFQFQPINKQATAANVRQFFKRDVEKLEQLAGSSLSDIYHSPSFDGVASHTNYLNNTETQVLKAIDARKELCLIVQAITACTETSRTILISKYINHLPMFRIEQLIGYGSSQTKVKQRTALFEFADHYATYGRDLRVKA</sequence>
<evidence type="ECO:0000313" key="1">
    <source>
        <dbReference type="EMBL" id="KRL26580.1"/>
    </source>
</evidence>
<dbReference type="EMBL" id="AZER01000019">
    <property type="protein sequence ID" value="KRL26580.1"/>
    <property type="molecule type" value="Genomic_DNA"/>
</dbReference>
<protein>
    <recommendedName>
        <fullName evidence="3">ArpU family transcriptional regulator</fullName>
    </recommendedName>
</protein>
<name>A0A0R1P7N8_9LACO</name>
<comment type="caution">
    <text evidence="1">The sequence shown here is derived from an EMBL/GenBank/DDBJ whole genome shotgun (WGS) entry which is preliminary data.</text>
</comment>
<dbReference type="NCBIfam" id="TIGR01637">
    <property type="entry name" value="phage_arpU"/>
    <property type="match status" value="1"/>
</dbReference>
<dbReference type="STRING" id="1423746.FD27_GL001259"/>
<dbReference type="PATRIC" id="fig|1423746.3.peg.1280"/>
<dbReference type="OrthoDB" id="2316628at2"/>
<reference evidence="1 2" key="1">
    <citation type="journal article" date="2015" name="Genome Announc.">
        <title>Expanding the biotechnology potential of lactobacilli through comparative genomics of 213 strains and associated genera.</title>
        <authorList>
            <person name="Sun Z."/>
            <person name="Harris H.M."/>
            <person name="McCann A."/>
            <person name="Guo C."/>
            <person name="Argimon S."/>
            <person name="Zhang W."/>
            <person name="Yang X."/>
            <person name="Jeffery I.B."/>
            <person name="Cooney J.C."/>
            <person name="Kagawa T.F."/>
            <person name="Liu W."/>
            <person name="Song Y."/>
            <person name="Salvetti E."/>
            <person name="Wrobel A."/>
            <person name="Rasinkangas P."/>
            <person name="Parkhill J."/>
            <person name="Rea M.C."/>
            <person name="O'Sullivan O."/>
            <person name="Ritari J."/>
            <person name="Douillard F.P."/>
            <person name="Paul Ross R."/>
            <person name="Yang R."/>
            <person name="Briner A.E."/>
            <person name="Felis G.E."/>
            <person name="de Vos W.M."/>
            <person name="Barrangou R."/>
            <person name="Klaenhammer T.R."/>
            <person name="Caufield P.W."/>
            <person name="Cui Y."/>
            <person name="Zhang H."/>
            <person name="O'Toole P.W."/>
        </authorList>
    </citation>
    <scope>NUCLEOTIDE SEQUENCE [LARGE SCALE GENOMIC DNA]</scope>
    <source>
        <strain evidence="1 2">DSM 13145</strain>
    </source>
</reference>
<accession>A0A0R1P7N8</accession>